<feature type="domain" description="HTH cro/C1-type" evidence="1">
    <location>
        <begin position="12"/>
        <end position="34"/>
    </location>
</feature>
<dbReference type="InterPro" id="IPR001387">
    <property type="entry name" value="Cro/C1-type_HTH"/>
</dbReference>
<dbReference type="PROSITE" id="PS50943">
    <property type="entry name" value="HTH_CROC1"/>
    <property type="match status" value="1"/>
</dbReference>
<name>A0A132MJ88_9ACTN</name>
<protein>
    <recommendedName>
        <fullName evidence="1">HTH cro/C1-type domain-containing protein</fullName>
    </recommendedName>
</protein>
<comment type="caution">
    <text evidence="2">The sequence shown here is derived from an EMBL/GenBank/DDBJ whole genome shotgun (WGS) entry which is preliminary data.</text>
</comment>
<dbReference type="PATRIC" id="fig|1469144.8.peg.917"/>
<evidence type="ECO:0000313" key="5">
    <source>
        <dbReference type="Proteomes" id="UP000070659"/>
    </source>
</evidence>
<organism evidence="2 5">
    <name type="scientific">Carbonactinospora thermoautotrophica</name>
    <dbReference type="NCBI Taxonomy" id="1469144"/>
    <lineage>
        <taxon>Bacteria</taxon>
        <taxon>Bacillati</taxon>
        <taxon>Actinomycetota</taxon>
        <taxon>Actinomycetes</taxon>
        <taxon>Kitasatosporales</taxon>
        <taxon>Carbonactinosporaceae</taxon>
        <taxon>Carbonactinospora</taxon>
    </lineage>
</organism>
<dbReference type="Proteomes" id="UP000070659">
    <property type="component" value="Unassembled WGS sequence"/>
</dbReference>
<dbReference type="EMBL" id="JYIK01000833">
    <property type="protein sequence ID" value="KWX09351.1"/>
    <property type="molecule type" value="Genomic_DNA"/>
</dbReference>
<gene>
    <name evidence="2" type="ORF">TH66_21410</name>
    <name evidence="3" type="ORF">TR74_10095</name>
</gene>
<evidence type="ECO:0000313" key="2">
    <source>
        <dbReference type="EMBL" id="KWW97930.1"/>
    </source>
</evidence>
<evidence type="ECO:0000313" key="3">
    <source>
        <dbReference type="EMBL" id="KWX09351.1"/>
    </source>
</evidence>
<dbReference type="EMBL" id="JYIJ01000019">
    <property type="protein sequence ID" value="KWW97930.1"/>
    <property type="molecule type" value="Genomic_DNA"/>
</dbReference>
<reference evidence="4" key="2">
    <citation type="submission" date="2015-02" db="EMBL/GenBank/DDBJ databases">
        <title>Physiological reanalysis, assessment of diazotrophy, and genome sequences of multiple isolates of Streptomyces thermoautotrophicus.</title>
        <authorList>
            <person name="MacKellar D.C."/>
            <person name="Lieber L."/>
            <person name="Norman J."/>
            <person name="Bolger A."/>
            <person name="Tobin C."/>
            <person name="Murray J.W."/>
            <person name="Friesen M."/>
            <person name="Prell J."/>
        </authorList>
    </citation>
    <scope>NUCLEOTIDE SEQUENCE [LARGE SCALE GENOMIC DNA]</scope>
    <source>
        <strain evidence="4">UBT1</strain>
    </source>
</reference>
<accession>A0A132MJ88</accession>
<proteinExistence type="predicted"/>
<evidence type="ECO:0000259" key="1">
    <source>
        <dbReference type="PROSITE" id="PS50943"/>
    </source>
</evidence>
<sequence>MDVIRKLEQHQRHSARLSTIGAIARALDVDPAELVGRERGLGDSAEDSEMYHLRRATLDLIPYPDEPLPDLAVLDTQVRDLWDQYWVGRYGYLARALPALVTQVRATAQAAAGGNRVPAHATLASVLQLMAALLTRLAHEDLAHIALADATRAAEVTGDELLHASQQAARVWLLSCQGLHTEAEQLAVDIAHQVEPALSRDSADRIAVWGELLRYATHAAAGTPQREAEARELQRLVSAAAEALGPRQPTIGPATVFSPTVAGMNGVTVCVELDDPRTALTRAAQVESPESAPPAIQVRYLLAVAMAQTMTWDNQAAVDTLLRAEQISAELMRHMVLARTVVEELLPRRRTQRLPGLTSLAGRLGIKVHE</sequence>
<dbReference type="AlphaFoldDB" id="A0A132MJ88"/>
<evidence type="ECO:0000313" key="4">
    <source>
        <dbReference type="Proteomes" id="UP000070598"/>
    </source>
</evidence>
<dbReference type="Proteomes" id="UP000070598">
    <property type="component" value="Unassembled WGS sequence"/>
</dbReference>
<reference evidence="2 5" key="1">
    <citation type="submission" date="2015-02" db="EMBL/GenBank/DDBJ databases">
        <title>Physiological reanalysis, assessment of diazotrophy, and genome sequences of multiple isolates of Streptomyces thermoautotrophicus.</title>
        <authorList>
            <person name="MacKellar D.C."/>
            <person name="Lieber L."/>
            <person name="Norman J."/>
            <person name="Bolger A."/>
            <person name="Tobin C."/>
            <person name="Murray J.W."/>
            <person name="Prell J."/>
        </authorList>
    </citation>
    <scope>NUCLEOTIDE SEQUENCE [LARGE SCALE GENOMIC DNA]</scope>
    <source>
        <strain evidence="2 5">UBT1</strain>
    </source>
</reference>